<feature type="non-terminal residue" evidence="1">
    <location>
        <position position="1"/>
    </location>
</feature>
<protein>
    <submittedName>
        <fullName evidence="1">Uncharacterized protein</fullName>
    </submittedName>
</protein>
<sequence length="22" mass="2480">ESLACRKYSAEDSPQMEIFSST</sequence>
<dbReference type="AlphaFoldDB" id="A0A5C6M6D0"/>
<dbReference type="EMBL" id="SRHE01000193">
    <property type="protein sequence ID" value="TWW09725.1"/>
    <property type="molecule type" value="Genomic_DNA"/>
</dbReference>
<evidence type="ECO:0000313" key="2">
    <source>
        <dbReference type="Proteomes" id="UP000321083"/>
    </source>
</evidence>
<evidence type="ECO:0000313" key="1">
    <source>
        <dbReference type="EMBL" id="TWW09725.1"/>
    </source>
</evidence>
<proteinExistence type="predicted"/>
<name>A0A5C6M6D0_9PLAN</name>
<keyword evidence="2" id="KW-1185">Reference proteome</keyword>
<accession>A0A5C6M6D0</accession>
<reference evidence="1 2" key="2">
    <citation type="submission" date="2019-08" db="EMBL/GenBank/DDBJ databases">
        <authorList>
            <person name="Henke P."/>
        </authorList>
    </citation>
    <scope>NUCLEOTIDE SEQUENCE [LARGE SCALE GENOMIC DNA]</scope>
    <source>
        <strain evidence="1">Phe10_nw2017</strain>
    </source>
</reference>
<organism evidence="1 2">
    <name type="scientific">Planctomyces bekefii</name>
    <dbReference type="NCBI Taxonomy" id="1653850"/>
    <lineage>
        <taxon>Bacteria</taxon>
        <taxon>Pseudomonadati</taxon>
        <taxon>Planctomycetota</taxon>
        <taxon>Planctomycetia</taxon>
        <taxon>Planctomycetales</taxon>
        <taxon>Planctomycetaceae</taxon>
        <taxon>Planctomyces</taxon>
    </lineage>
</organism>
<dbReference type="Proteomes" id="UP000321083">
    <property type="component" value="Unassembled WGS sequence"/>
</dbReference>
<gene>
    <name evidence="1" type="ORF">E3A20_11410</name>
</gene>
<reference evidence="1 2" key="1">
    <citation type="submission" date="2019-08" db="EMBL/GenBank/DDBJ databases">
        <title>100 year-old enigma solved: identification of Planctomyces bekefii, the type genus and species of the phylum Planctomycetes.</title>
        <authorList>
            <person name="Svetlana D.N."/>
            <person name="Overmann J."/>
        </authorList>
    </citation>
    <scope>NUCLEOTIDE SEQUENCE [LARGE SCALE GENOMIC DNA]</scope>
    <source>
        <strain evidence="1">Phe10_nw2017</strain>
    </source>
</reference>
<comment type="caution">
    <text evidence="1">The sequence shown here is derived from an EMBL/GenBank/DDBJ whole genome shotgun (WGS) entry which is preliminary data.</text>
</comment>